<accession>A0A1R3KVN6</accession>
<keyword evidence="3" id="KW-1185">Reference proteome</keyword>
<keyword evidence="1" id="KW-0472">Membrane</keyword>
<gene>
    <name evidence="2" type="ORF">COLO4_03988</name>
</gene>
<keyword evidence="1" id="KW-0812">Transmembrane</keyword>
<dbReference type="AlphaFoldDB" id="A0A1R3KVN6"/>
<evidence type="ECO:0000313" key="2">
    <source>
        <dbReference type="EMBL" id="OMP11163.1"/>
    </source>
</evidence>
<keyword evidence="1" id="KW-1133">Transmembrane helix</keyword>
<evidence type="ECO:0000256" key="1">
    <source>
        <dbReference type="SAM" id="Phobius"/>
    </source>
</evidence>
<dbReference type="EMBL" id="AWUE01010901">
    <property type="protein sequence ID" value="OMP11163.1"/>
    <property type="molecule type" value="Genomic_DNA"/>
</dbReference>
<comment type="caution">
    <text evidence="2">The sequence shown here is derived from an EMBL/GenBank/DDBJ whole genome shotgun (WGS) entry which is preliminary data.</text>
</comment>
<dbReference type="Proteomes" id="UP000187203">
    <property type="component" value="Unassembled WGS sequence"/>
</dbReference>
<name>A0A1R3KVN6_9ROSI</name>
<proteinExistence type="predicted"/>
<sequence>MNSILTEFWRQRKQSWLGTIYVTVLNGHPWSADYLHVTDCIIAPPLFLQFCLLLCMLEALILCSFMSLKCSVN</sequence>
<organism evidence="2 3">
    <name type="scientific">Corchorus olitorius</name>
    <dbReference type="NCBI Taxonomy" id="93759"/>
    <lineage>
        <taxon>Eukaryota</taxon>
        <taxon>Viridiplantae</taxon>
        <taxon>Streptophyta</taxon>
        <taxon>Embryophyta</taxon>
        <taxon>Tracheophyta</taxon>
        <taxon>Spermatophyta</taxon>
        <taxon>Magnoliopsida</taxon>
        <taxon>eudicotyledons</taxon>
        <taxon>Gunneridae</taxon>
        <taxon>Pentapetalae</taxon>
        <taxon>rosids</taxon>
        <taxon>malvids</taxon>
        <taxon>Malvales</taxon>
        <taxon>Malvaceae</taxon>
        <taxon>Grewioideae</taxon>
        <taxon>Apeibeae</taxon>
        <taxon>Corchorus</taxon>
    </lineage>
</organism>
<feature type="transmembrane region" description="Helical" evidence="1">
    <location>
        <begin position="46"/>
        <end position="68"/>
    </location>
</feature>
<reference evidence="3" key="1">
    <citation type="submission" date="2013-09" db="EMBL/GenBank/DDBJ databases">
        <title>Corchorus olitorius genome sequencing.</title>
        <authorList>
            <person name="Alam M."/>
            <person name="Haque M.S."/>
            <person name="Islam M.S."/>
            <person name="Emdad E.M."/>
            <person name="Islam M.M."/>
            <person name="Ahmed B."/>
            <person name="Halim A."/>
            <person name="Hossen Q.M.M."/>
            <person name="Hossain M.Z."/>
            <person name="Ahmed R."/>
            <person name="Khan M.M."/>
            <person name="Islam R."/>
            <person name="Rashid M.M."/>
            <person name="Khan S.A."/>
            <person name="Rahman M.S."/>
            <person name="Alam M."/>
            <person name="Yahiya A.S."/>
            <person name="Khan M.S."/>
            <person name="Azam M.S."/>
            <person name="Haque T."/>
            <person name="Lashkar M.Z.H."/>
            <person name="Akhand A.I."/>
            <person name="Morshed G."/>
            <person name="Roy S."/>
            <person name="Uddin K.S."/>
            <person name="Rabeya T."/>
            <person name="Hossain A.S."/>
            <person name="Chowdhury A."/>
            <person name="Snigdha A.R."/>
            <person name="Mortoza M.S."/>
            <person name="Matin S.A."/>
            <person name="Hoque S.M.E."/>
            <person name="Islam M.K."/>
            <person name="Roy D.K."/>
            <person name="Haider R."/>
            <person name="Moosa M.M."/>
            <person name="Elias S.M."/>
            <person name="Hasan A.M."/>
            <person name="Jahan S."/>
            <person name="Shafiuddin M."/>
            <person name="Mahmood N."/>
            <person name="Shommy N.S."/>
        </authorList>
    </citation>
    <scope>NUCLEOTIDE SEQUENCE [LARGE SCALE GENOMIC DNA]</scope>
    <source>
        <strain evidence="3">cv. O-4</strain>
    </source>
</reference>
<protein>
    <submittedName>
        <fullName evidence="2">Uncharacterized protein</fullName>
    </submittedName>
</protein>
<evidence type="ECO:0000313" key="3">
    <source>
        <dbReference type="Proteomes" id="UP000187203"/>
    </source>
</evidence>